<dbReference type="AlphaFoldDB" id="A0A7G6E4N2"/>
<dbReference type="Proteomes" id="UP000515847">
    <property type="component" value="Chromosome"/>
</dbReference>
<accession>A0A7G6E4N2</accession>
<keyword evidence="2" id="KW-1185">Reference proteome</keyword>
<evidence type="ECO:0000313" key="2">
    <source>
        <dbReference type="Proteomes" id="UP000515847"/>
    </source>
</evidence>
<sequence>MLDTTATVRQTATVFGVSKSTIHTVLRIGVGCTGCSSTLHER</sequence>
<proteinExistence type="predicted"/>
<dbReference type="KEGG" id="tfr:BR63_12390"/>
<name>A0A7G6E4N2_THEFR</name>
<protein>
    <submittedName>
        <fullName evidence="1">Uncharacterized protein</fullName>
    </submittedName>
</protein>
<organism evidence="1 2">
    <name type="scientific">Thermanaerosceptrum fracticalcis</name>
    <dbReference type="NCBI Taxonomy" id="1712410"/>
    <lineage>
        <taxon>Bacteria</taxon>
        <taxon>Bacillati</taxon>
        <taxon>Bacillota</taxon>
        <taxon>Clostridia</taxon>
        <taxon>Eubacteriales</taxon>
        <taxon>Peptococcaceae</taxon>
        <taxon>Thermanaerosceptrum</taxon>
    </lineage>
</organism>
<gene>
    <name evidence="1" type="ORF">BR63_12390</name>
</gene>
<dbReference type="Pfam" id="PF12116">
    <property type="entry name" value="SpoIIID"/>
    <property type="match status" value="1"/>
</dbReference>
<dbReference type="EMBL" id="CP045798">
    <property type="protein sequence ID" value="QNB47036.1"/>
    <property type="molecule type" value="Genomic_DNA"/>
</dbReference>
<evidence type="ECO:0000313" key="1">
    <source>
        <dbReference type="EMBL" id="QNB47036.1"/>
    </source>
</evidence>
<reference evidence="1 2" key="1">
    <citation type="journal article" date="2019" name="Front. Microbiol.">
        <title>Thermoanaerosceptrum fracticalcis gen. nov. sp. nov., a Novel Fumarate-Fermenting Microorganism From a Deep Fractured Carbonate Aquifer of the US Great Basin.</title>
        <authorList>
            <person name="Hamilton-Brehm S.D."/>
            <person name="Stewart L.E."/>
            <person name="Zavarin M."/>
            <person name="Caldwell M."/>
            <person name="Lawson P.A."/>
            <person name="Onstott T.C."/>
            <person name="Grzymski J."/>
            <person name="Neveux I."/>
            <person name="Lollar B.S."/>
            <person name="Russell C.E."/>
            <person name="Moser D.P."/>
        </authorList>
    </citation>
    <scope>NUCLEOTIDE SEQUENCE [LARGE SCALE GENOMIC DNA]</scope>
    <source>
        <strain evidence="1 2">DRI-13</strain>
    </source>
</reference>
<dbReference type="InterPro" id="IPR014208">
    <property type="entry name" value="Spore_III_D"/>
</dbReference>